<evidence type="ECO:0000313" key="2">
    <source>
        <dbReference type="Proteomes" id="UP000799754"/>
    </source>
</evidence>
<keyword evidence="2" id="KW-1185">Reference proteome</keyword>
<evidence type="ECO:0000313" key="1">
    <source>
        <dbReference type="EMBL" id="KAF2626407.1"/>
    </source>
</evidence>
<reference evidence="1" key="1">
    <citation type="journal article" date="2020" name="Stud. Mycol.">
        <title>101 Dothideomycetes genomes: a test case for predicting lifestyles and emergence of pathogens.</title>
        <authorList>
            <person name="Haridas S."/>
            <person name="Albert R."/>
            <person name="Binder M."/>
            <person name="Bloem J."/>
            <person name="Labutti K."/>
            <person name="Salamov A."/>
            <person name="Andreopoulos B."/>
            <person name="Baker S."/>
            <person name="Barry K."/>
            <person name="Bills G."/>
            <person name="Bluhm B."/>
            <person name="Cannon C."/>
            <person name="Castanera R."/>
            <person name="Culley D."/>
            <person name="Daum C."/>
            <person name="Ezra D."/>
            <person name="Gonzalez J."/>
            <person name="Henrissat B."/>
            <person name="Kuo A."/>
            <person name="Liang C."/>
            <person name="Lipzen A."/>
            <person name="Lutzoni F."/>
            <person name="Magnuson J."/>
            <person name="Mondo S."/>
            <person name="Nolan M."/>
            <person name="Ohm R."/>
            <person name="Pangilinan J."/>
            <person name="Park H.-J."/>
            <person name="Ramirez L."/>
            <person name="Alfaro M."/>
            <person name="Sun H."/>
            <person name="Tritt A."/>
            <person name="Yoshinaga Y."/>
            <person name="Zwiers L.-H."/>
            <person name="Turgeon B."/>
            <person name="Goodwin S."/>
            <person name="Spatafora J."/>
            <person name="Crous P."/>
            <person name="Grigoriev I."/>
        </authorList>
    </citation>
    <scope>NUCLEOTIDE SEQUENCE</scope>
    <source>
        <strain evidence="1">CBS 525.71</strain>
    </source>
</reference>
<name>A0ACB6RZU4_9PLEO</name>
<gene>
    <name evidence="1" type="ORF">BU25DRAFT_97872</name>
</gene>
<dbReference type="EMBL" id="MU006721">
    <property type="protein sequence ID" value="KAF2626407.1"/>
    <property type="molecule type" value="Genomic_DNA"/>
</dbReference>
<organism evidence="1 2">
    <name type="scientific">Macroventuria anomochaeta</name>
    <dbReference type="NCBI Taxonomy" id="301207"/>
    <lineage>
        <taxon>Eukaryota</taxon>
        <taxon>Fungi</taxon>
        <taxon>Dikarya</taxon>
        <taxon>Ascomycota</taxon>
        <taxon>Pezizomycotina</taxon>
        <taxon>Dothideomycetes</taxon>
        <taxon>Pleosporomycetidae</taxon>
        <taxon>Pleosporales</taxon>
        <taxon>Pleosporineae</taxon>
        <taxon>Didymellaceae</taxon>
        <taxon>Macroventuria</taxon>
    </lineage>
</organism>
<protein>
    <submittedName>
        <fullName evidence="1">Uncharacterized protein</fullName>
    </submittedName>
</protein>
<comment type="caution">
    <text evidence="1">The sequence shown here is derived from an EMBL/GenBank/DDBJ whole genome shotgun (WGS) entry which is preliminary data.</text>
</comment>
<proteinExistence type="predicted"/>
<sequence length="85" mass="9753">MSYKTKSPFHGIALSYASSFWIWASLKAARNRRWLLSLIALTTFLMQALTISMSTLFQQSSVSMPDTFSTAVLKCVVTLWWLRRT</sequence>
<dbReference type="Proteomes" id="UP000799754">
    <property type="component" value="Unassembled WGS sequence"/>
</dbReference>
<accession>A0ACB6RZU4</accession>